<gene>
    <name evidence="1" type="ORF">ERS008198_03876</name>
</gene>
<dbReference type="AlphaFoldDB" id="A0A655DWS4"/>
<proteinExistence type="predicted"/>
<accession>A0A655DWS4</accession>
<evidence type="ECO:0000313" key="2">
    <source>
        <dbReference type="Proteomes" id="UP000041314"/>
    </source>
</evidence>
<dbReference type="Proteomes" id="UP000041314">
    <property type="component" value="Unassembled WGS sequence"/>
</dbReference>
<name>A0A655DWS4_SALET</name>
<reference evidence="1 2" key="1">
    <citation type="submission" date="2015-03" db="EMBL/GenBank/DDBJ databases">
        <authorList>
            <consortium name="Pathogen Informatics"/>
        </authorList>
    </citation>
    <scope>NUCLEOTIDE SEQUENCE [LARGE SCALE GENOMIC DNA]</scope>
    <source>
        <strain evidence="1 2">A1104</strain>
    </source>
</reference>
<evidence type="ECO:0000313" key="1">
    <source>
        <dbReference type="EMBL" id="CNU91606.1"/>
    </source>
</evidence>
<dbReference type="EMBL" id="CQPA01000042">
    <property type="protein sequence ID" value="CNU91606.1"/>
    <property type="molecule type" value="Genomic_DNA"/>
</dbReference>
<protein>
    <submittedName>
        <fullName evidence="1">Uncharacterized protein</fullName>
    </submittedName>
</protein>
<sequence length="136" mass="15637">MLFGFTRIQRRHIPGFQRGILPDRLPYGLRTAGKGLHRDTGHLPHTVLTDHFRFIAQRFNLLFQHRAVNLPEGNLIGIDILDKSRFSHLIAAQGLPFPVMQRDVGHHGMGMQLRLLVTTGVMVEQRHHQITGEHRF</sequence>
<organism evidence="1 2">
    <name type="scientific">Salmonella enterica subsp. enterica serovar Bovismorbificans</name>
    <dbReference type="NCBI Taxonomy" id="58097"/>
    <lineage>
        <taxon>Bacteria</taxon>
        <taxon>Pseudomonadati</taxon>
        <taxon>Pseudomonadota</taxon>
        <taxon>Gammaproteobacteria</taxon>
        <taxon>Enterobacterales</taxon>
        <taxon>Enterobacteriaceae</taxon>
        <taxon>Salmonella</taxon>
    </lineage>
</organism>